<dbReference type="EMBL" id="AP027733">
    <property type="protein sequence ID" value="BDZ52794.1"/>
    <property type="molecule type" value="Genomic_DNA"/>
</dbReference>
<evidence type="ECO:0000313" key="2">
    <source>
        <dbReference type="Proteomes" id="UP001321486"/>
    </source>
</evidence>
<proteinExistence type="predicted"/>
<keyword evidence="1" id="KW-0614">Plasmid</keyword>
<protein>
    <submittedName>
        <fullName evidence="1">Uncharacterized protein</fullName>
    </submittedName>
</protein>
<accession>A0ABM8GWC4</accession>
<evidence type="ECO:0000313" key="1">
    <source>
        <dbReference type="EMBL" id="BDZ52794.1"/>
    </source>
</evidence>
<keyword evidence="2" id="KW-1185">Reference proteome</keyword>
<organism evidence="1 2">
    <name type="scientific">Frondihabitans sucicola</name>
    <dbReference type="NCBI Taxonomy" id="1268041"/>
    <lineage>
        <taxon>Bacteria</taxon>
        <taxon>Bacillati</taxon>
        <taxon>Actinomycetota</taxon>
        <taxon>Actinomycetes</taxon>
        <taxon>Micrococcales</taxon>
        <taxon>Microbacteriaceae</taxon>
        <taxon>Frondihabitans</taxon>
    </lineage>
</organism>
<name>A0ABM8GWC4_9MICO</name>
<geneLocation type="plasmid" evidence="1 2">
    <name>pNBRC108728a</name>
</geneLocation>
<sequence length="89" mass="9926">MASKTTKGGLVLTPARAAAIVLDMPRDYKREALKSGYQERVTFKGTGRDYSDRDYTAAGEWLIEQVSKLRLPVPAWQLDAERRQGVKAA</sequence>
<reference evidence="2" key="1">
    <citation type="journal article" date="2019" name="Int. J. Syst. Evol. Microbiol.">
        <title>The Global Catalogue of Microorganisms (GCM) 10K type strain sequencing project: providing services to taxonomists for standard genome sequencing and annotation.</title>
        <authorList>
            <consortium name="The Broad Institute Genomics Platform"/>
            <consortium name="The Broad Institute Genome Sequencing Center for Infectious Disease"/>
            <person name="Wu L."/>
            <person name="Ma J."/>
        </authorList>
    </citation>
    <scope>NUCLEOTIDE SEQUENCE [LARGE SCALE GENOMIC DNA]</scope>
    <source>
        <strain evidence="2">NBRC 108728</strain>
    </source>
</reference>
<dbReference type="RefSeq" id="WP_286347078.1">
    <property type="nucleotide sequence ID" value="NZ_AP027733.1"/>
</dbReference>
<gene>
    <name evidence="1" type="ORF">GCM10025867_50350</name>
</gene>
<dbReference type="Proteomes" id="UP001321486">
    <property type="component" value="Plasmid pNBRC108728a"/>
</dbReference>